<evidence type="ECO:0000313" key="2">
    <source>
        <dbReference type="EMBL" id="KAL2782473.1"/>
    </source>
</evidence>
<reference evidence="2 3" key="1">
    <citation type="submission" date="2024-07" db="EMBL/GenBank/DDBJ databases">
        <title>Section-level genome sequencing and comparative genomics of Aspergillus sections Usti and Cavernicolus.</title>
        <authorList>
            <consortium name="Lawrence Berkeley National Laboratory"/>
            <person name="Nybo J.L."/>
            <person name="Vesth T.C."/>
            <person name="Theobald S."/>
            <person name="Frisvad J.C."/>
            <person name="Larsen T.O."/>
            <person name="Kjaerboelling I."/>
            <person name="Rothschild-Mancinelli K."/>
            <person name="Lyhne E.K."/>
            <person name="Kogle M.E."/>
            <person name="Barry K."/>
            <person name="Clum A."/>
            <person name="Na H."/>
            <person name="Ledsgaard L."/>
            <person name="Lin J."/>
            <person name="Lipzen A."/>
            <person name="Kuo A."/>
            <person name="Riley R."/>
            <person name="Mondo S."/>
            <person name="Labutti K."/>
            <person name="Haridas S."/>
            <person name="Pangalinan J."/>
            <person name="Salamov A.A."/>
            <person name="Simmons B.A."/>
            <person name="Magnuson J.K."/>
            <person name="Chen J."/>
            <person name="Drula E."/>
            <person name="Henrissat B."/>
            <person name="Wiebenga A."/>
            <person name="Lubbers R.J."/>
            <person name="Gomes A.C."/>
            <person name="Makela M.R."/>
            <person name="Stajich J."/>
            <person name="Grigoriev I.V."/>
            <person name="Mortensen U.H."/>
            <person name="De Vries R.P."/>
            <person name="Baker S.E."/>
            <person name="Andersen M.R."/>
        </authorList>
    </citation>
    <scope>NUCLEOTIDE SEQUENCE [LARGE SCALE GENOMIC DNA]</scope>
    <source>
        <strain evidence="2 3">CBS 209.92</strain>
    </source>
</reference>
<feature type="region of interest" description="Disordered" evidence="1">
    <location>
        <begin position="1"/>
        <end position="39"/>
    </location>
</feature>
<protein>
    <submittedName>
        <fullName evidence="2">Uncharacterized protein</fullName>
    </submittedName>
</protein>
<comment type="caution">
    <text evidence="2">The sequence shown here is derived from an EMBL/GenBank/DDBJ whole genome shotgun (WGS) entry which is preliminary data.</text>
</comment>
<evidence type="ECO:0000313" key="3">
    <source>
        <dbReference type="Proteomes" id="UP001610563"/>
    </source>
</evidence>
<sequence>MSYEDIIEAQKRQDEKKTARTQKRKSPSTTARQSKRVCSDELRKAESEIERWGLGSYCSVIPL</sequence>
<accession>A0ABR4FHC1</accession>
<evidence type="ECO:0000256" key="1">
    <source>
        <dbReference type="SAM" id="MobiDB-lite"/>
    </source>
</evidence>
<dbReference type="Proteomes" id="UP001610563">
    <property type="component" value="Unassembled WGS sequence"/>
</dbReference>
<feature type="compositionally biased region" description="Basic and acidic residues" evidence="1">
    <location>
        <begin position="8"/>
        <end position="18"/>
    </location>
</feature>
<proteinExistence type="predicted"/>
<gene>
    <name evidence="2" type="ORF">BJX66DRAFT_320656</name>
</gene>
<dbReference type="EMBL" id="JBFTWV010000421">
    <property type="protein sequence ID" value="KAL2782473.1"/>
    <property type="molecule type" value="Genomic_DNA"/>
</dbReference>
<name>A0ABR4FHC1_9EURO</name>
<organism evidence="2 3">
    <name type="scientific">Aspergillus keveii</name>
    <dbReference type="NCBI Taxonomy" id="714993"/>
    <lineage>
        <taxon>Eukaryota</taxon>
        <taxon>Fungi</taxon>
        <taxon>Dikarya</taxon>
        <taxon>Ascomycota</taxon>
        <taxon>Pezizomycotina</taxon>
        <taxon>Eurotiomycetes</taxon>
        <taxon>Eurotiomycetidae</taxon>
        <taxon>Eurotiales</taxon>
        <taxon>Aspergillaceae</taxon>
        <taxon>Aspergillus</taxon>
        <taxon>Aspergillus subgen. Nidulantes</taxon>
    </lineage>
</organism>
<keyword evidence="3" id="KW-1185">Reference proteome</keyword>